<evidence type="ECO:0000256" key="4">
    <source>
        <dbReference type="ARBA" id="ARBA00022825"/>
    </source>
</evidence>
<feature type="domain" description="Lon proteolytic" evidence="12">
    <location>
        <begin position="723"/>
        <end position="914"/>
    </location>
</feature>
<dbReference type="InterPro" id="IPR020568">
    <property type="entry name" value="Ribosomal_Su5_D2-typ_SF"/>
</dbReference>
<evidence type="ECO:0000256" key="1">
    <source>
        <dbReference type="ARBA" id="ARBA00022670"/>
    </source>
</evidence>
<feature type="active site" evidence="7">
    <location>
        <position position="818"/>
    </location>
</feature>
<dbReference type="GO" id="GO:0006508">
    <property type="term" value="P:proteolysis"/>
    <property type="evidence" value="ECO:0007669"/>
    <property type="project" value="UniProtKB-KW"/>
</dbReference>
<keyword evidence="3 7" id="KW-0378">Hydrolase</keyword>
<keyword evidence="11" id="KW-0812">Transmembrane</keyword>
<protein>
    <recommendedName>
        <fullName evidence="9">Lon protease homolog</fullName>
        <ecNumber evidence="9">3.4.21.-</ecNumber>
    </recommendedName>
</protein>
<dbReference type="InterPro" id="IPR003111">
    <property type="entry name" value="Lon_prtase_N"/>
</dbReference>
<evidence type="ECO:0000256" key="2">
    <source>
        <dbReference type="ARBA" id="ARBA00022741"/>
    </source>
</evidence>
<comment type="caution">
    <text evidence="13">The sequence shown here is derived from an EMBL/GenBank/DDBJ whole genome shotgun (WGS) entry which is preliminary data.</text>
</comment>
<dbReference type="Pfam" id="PF05362">
    <property type="entry name" value="Lon_C"/>
    <property type="match status" value="1"/>
</dbReference>
<keyword evidence="11" id="KW-1133">Transmembrane helix</keyword>
<keyword evidence="2 8" id="KW-0547">Nucleotide-binding</keyword>
<keyword evidence="11" id="KW-0472">Membrane</keyword>
<dbReference type="InterPro" id="IPR027065">
    <property type="entry name" value="Lon_Prtase"/>
</dbReference>
<gene>
    <name evidence="13" type="ORF">BS47DRAFT_1366642</name>
</gene>
<dbReference type="Gene3D" id="3.30.230.10">
    <property type="match status" value="1"/>
</dbReference>
<evidence type="ECO:0000256" key="3">
    <source>
        <dbReference type="ARBA" id="ARBA00022801"/>
    </source>
</evidence>
<evidence type="ECO:0000256" key="8">
    <source>
        <dbReference type="RuleBase" id="RU000591"/>
    </source>
</evidence>
<sequence>MADRRLEHPRPPVLPCIFLSGPIIVLPVLSVTIPIADHLVRPLIKLAQNSDYPIVGVFPFASVDTVHEWGCAARVMRIARPSGLSPSTKQHYILTLQGLSRIKLTNPPAASPNPQGDLEEYGVTYPSVESQSDLPSKDVVLAFRQAALRLLDRLDLEDGQQSGPGSRHRSDVWRRLRSLIQDVNPQGAVWLADMVMGLINSDWEDKLEGRLKKAAEIFNKRADISEVVTKISQDVGESLSRQQKELFLRQQLQAIQRELARLSRGNYPGTPMTGGSSGDSMRSSGSSDLDDDQDDGDELSDLRKKIEMMVVGSEERKMGVREWKRLKRIPPGSVENGVIRNYLEWLTSLPWPGVRWGNSDQLQPPTPIPVLRDPSFLTNARAQLDADHYGLEKLKRRLIEYLAVIRLKDLSANREPNTAPTGEEVVGDPITSIPPSNPANEAQLQRNKGPILLLVGPPGCGKTSIAQSIATALHRPFQRISLGGVRDEAEIRGHRRTYVASGPGAIIQALRKAGRSDMLLLLDEIDKVGHNNFHGDPSAALLEVLDPEQNHTFTDHYINVPVDLSQILFIATANSLDTISAPLLDRCEVIYLSGYTHDEKIHIAYGQTEPANPCSRWQETLSTPKAIESKWLPPDHLHITDAALLYIASRYTREAGVRSLERHVGSVVRFKAVQWADSNQQFSGPGVAASYDSVSGYQKVVDVQDLQEILGLEWWDPEERDRVDRKGIVNGMVVQGEGEGGILTVETILVPGTGKLKLTGSLGDVLRESGELALSWVKSNAYALRITTSVTDDPLLHPDPIDVHLHLPAGAQKKDGPSAGITIICALVSLLTGAIIPSNVAMTGEVTLRGLVTPIGGVKEKVLGAHRAGITKVILPRRNQKHVEHELGSHPLRHEIDIVFVNTVREALDAAFGPGVLSWRDGNTGFIAESRL</sequence>
<dbReference type="GO" id="GO:0004176">
    <property type="term" value="F:ATP-dependent peptidase activity"/>
    <property type="evidence" value="ECO:0007669"/>
    <property type="project" value="UniProtKB-UniRule"/>
</dbReference>
<evidence type="ECO:0000256" key="5">
    <source>
        <dbReference type="ARBA" id="ARBA00022840"/>
    </source>
</evidence>
<accession>A0A9P6DRD4</accession>
<dbReference type="InterPro" id="IPR003593">
    <property type="entry name" value="AAA+_ATPase"/>
</dbReference>
<organism evidence="13 14">
    <name type="scientific">Hydnum rufescens UP504</name>
    <dbReference type="NCBI Taxonomy" id="1448309"/>
    <lineage>
        <taxon>Eukaryota</taxon>
        <taxon>Fungi</taxon>
        <taxon>Dikarya</taxon>
        <taxon>Basidiomycota</taxon>
        <taxon>Agaricomycotina</taxon>
        <taxon>Agaricomycetes</taxon>
        <taxon>Cantharellales</taxon>
        <taxon>Hydnaceae</taxon>
        <taxon>Hydnum</taxon>
    </lineage>
</organism>
<keyword evidence="14" id="KW-1185">Reference proteome</keyword>
<dbReference type="AlphaFoldDB" id="A0A9P6DRD4"/>
<dbReference type="InterPro" id="IPR003959">
    <property type="entry name" value="ATPase_AAA_core"/>
</dbReference>
<feature type="transmembrane region" description="Helical" evidence="11">
    <location>
        <begin position="12"/>
        <end position="36"/>
    </location>
</feature>
<keyword evidence="5 8" id="KW-0067">ATP-binding</keyword>
<dbReference type="GO" id="GO:0030163">
    <property type="term" value="P:protein catabolic process"/>
    <property type="evidence" value="ECO:0007669"/>
    <property type="project" value="InterPro"/>
</dbReference>
<evidence type="ECO:0000256" key="11">
    <source>
        <dbReference type="SAM" id="Phobius"/>
    </source>
</evidence>
<feature type="region of interest" description="Disordered" evidence="10">
    <location>
        <begin position="263"/>
        <end position="302"/>
    </location>
</feature>
<dbReference type="GO" id="GO:0005524">
    <property type="term" value="F:ATP binding"/>
    <property type="evidence" value="ECO:0007669"/>
    <property type="project" value="UniProtKB-KW"/>
</dbReference>
<dbReference type="InterPro" id="IPR027417">
    <property type="entry name" value="P-loop_NTPase"/>
</dbReference>
<dbReference type="PRINTS" id="PR00830">
    <property type="entry name" value="ENDOLAPTASE"/>
</dbReference>
<dbReference type="FunFam" id="3.40.50.300:FF:000021">
    <property type="entry name" value="Lon protease homolog"/>
    <property type="match status" value="1"/>
</dbReference>
<dbReference type="InterPro" id="IPR014721">
    <property type="entry name" value="Ribsml_uS5_D2-typ_fold_subgr"/>
</dbReference>
<dbReference type="PANTHER" id="PTHR10046">
    <property type="entry name" value="ATP DEPENDENT LON PROTEASE FAMILY MEMBER"/>
    <property type="match status" value="1"/>
</dbReference>
<feature type="active site" evidence="7">
    <location>
        <position position="861"/>
    </location>
</feature>
<evidence type="ECO:0000256" key="7">
    <source>
        <dbReference type="PROSITE-ProRule" id="PRU01122"/>
    </source>
</evidence>
<evidence type="ECO:0000256" key="6">
    <source>
        <dbReference type="ARBA" id="ARBA00050665"/>
    </source>
</evidence>
<reference evidence="13" key="1">
    <citation type="journal article" date="2020" name="Nat. Commun.">
        <title>Large-scale genome sequencing of mycorrhizal fungi provides insights into the early evolution of symbiotic traits.</title>
        <authorList>
            <person name="Miyauchi S."/>
            <person name="Kiss E."/>
            <person name="Kuo A."/>
            <person name="Drula E."/>
            <person name="Kohler A."/>
            <person name="Sanchez-Garcia M."/>
            <person name="Morin E."/>
            <person name="Andreopoulos B."/>
            <person name="Barry K.W."/>
            <person name="Bonito G."/>
            <person name="Buee M."/>
            <person name="Carver A."/>
            <person name="Chen C."/>
            <person name="Cichocki N."/>
            <person name="Clum A."/>
            <person name="Culley D."/>
            <person name="Crous P.W."/>
            <person name="Fauchery L."/>
            <person name="Girlanda M."/>
            <person name="Hayes R.D."/>
            <person name="Keri Z."/>
            <person name="LaButti K."/>
            <person name="Lipzen A."/>
            <person name="Lombard V."/>
            <person name="Magnuson J."/>
            <person name="Maillard F."/>
            <person name="Murat C."/>
            <person name="Nolan M."/>
            <person name="Ohm R.A."/>
            <person name="Pangilinan J."/>
            <person name="Pereira M.F."/>
            <person name="Perotto S."/>
            <person name="Peter M."/>
            <person name="Pfister S."/>
            <person name="Riley R."/>
            <person name="Sitrit Y."/>
            <person name="Stielow J.B."/>
            <person name="Szollosi G."/>
            <person name="Zifcakova L."/>
            <person name="Stursova M."/>
            <person name="Spatafora J.W."/>
            <person name="Tedersoo L."/>
            <person name="Vaario L.M."/>
            <person name="Yamada A."/>
            <person name="Yan M."/>
            <person name="Wang P."/>
            <person name="Xu J."/>
            <person name="Bruns T."/>
            <person name="Baldrian P."/>
            <person name="Vilgalys R."/>
            <person name="Dunand C."/>
            <person name="Henrissat B."/>
            <person name="Grigoriev I.V."/>
            <person name="Hibbett D."/>
            <person name="Nagy L.G."/>
            <person name="Martin F.M."/>
        </authorList>
    </citation>
    <scope>NUCLEOTIDE SEQUENCE</scope>
    <source>
        <strain evidence="13">UP504</strain>
    </source>
</reference>
<dbReference type="Pfam" id="PF02190">
    <property type="entry name" value="LON_substr_bdg"/>
    <property type="match status" value="1"/>
</dbReference>
<dbReference type="Pfam" id="PF00004">
    <property type="entry name" value="AAA"/>
    <property type="match status" value="1"/>
</dbReference>
<dbReference type="PROSITE" id="PS51786">
    <property type="entry name" value="LON_PROTEOLYTIC"/>
    <property type="match status" value="1"/>
</dbReference>
<dbReference type="InterPro" id="IPR008268">
    <property type="entry name" value="Peptidase_S16_AS"/>
</dbReference>
<evidence type="ECO:0000256" key="10">
    <source>
        <dbReference type="SAM" id="MobiDB-lite"/>
    </source>
</evidence>
<feature type="compositionally biased region" description="Low complexity" evidence="10">
    <location>
        <begin position="278"/>
        <end position="287"/>
    </location>
</feature>
<evidence type="ECO:0000313" key="14">
    <source>
        <dbReference type="Proteomes" id="UP000886523"/>
    </source>
</evidence>
<dbReference type="SUPFAM" id="SSF54211">
    <property type="entry name" value="Ribosomal protein S5 domain 2-like"/>
    <property type="match status" value="1"/>
</dbReference>
<evidence type="ECO:0000256" key="9">
    <source>
        <dbReference type="RuleBase" id="RU000592"/>
    </source>
</evidence>
<dbReference type="InterPro" id="IPR054594">
    <property type="entry name" value="Lon_lid"/>
</dbReference>
<dbReference type="InterPro" id="IPR008269">
    <property type="entry name" value="Lon_proteolytic"/>
</dbReference>
<dbReference type="InterPro" id="IPR004815">
    <property type="entry name" value="Lon_bac/euk-typ"/>
</dbReference>
<keyword evidence="1 7" id="KW-0645">Protease</keyword>
<dbReference type="Gene3D" id="1.20.58.1480">
    <property type="match status" value="1"/>
</dbReference>
<evidence type="ECO:0000313" key="13">
    <source>
        <dbReference type="EMBL" id="KAF9507475.1"/>
    </source>
</evidence>
<dbReference type="PROSITE" id="PS01046">
    <property type="entry name" value="LON_SER"/>
    <property type="match status" value="1"/>
</dbReference>
<evidence type="ECO:0000259" key="12">
    <source>
        <dbReference type="PROSITE" id="PS51786"/>
    </source>
</evidence>
<dbReference type="Proteomes" id="UP000886523">
    <property type="component" value="Unassembled WGS sequence"/>
</dbReference>
<name>A0A9P6DRD4_9AGAM</name>
<comment type="catalytic activity">
    <reaction evidence="6">
        <text>Hydrolysis of proteins in presence of ATP.</text>
        <dbReference type="EC" id="3.4.21.53"/>
    </reaction>
</comment>
<dbReference type="SUPFAM" id="SSF52540">
    <property type="entry name" value="P-loop containing nucleoside triphosphate hydrolases"/>
    <property type="match status" value="1"/>
</dbReference>
<dbReference type="EC" id="3.4.21.-" evidence="9"/>
<keyword evidence="4 7" id="KW-0720">Serine protease</keyword>
<dbReference type="Pfam" id="PF22667">
    <property type="entry name" value="Lon_lid"/>
    <property type="match status" value="1"/>
</dbReference>
<dbReference type="GO" id="GO:0016887">
    <property type="term" value="F:ATP hydrolysis activity"/>
    <property type="evidence" value="ECO:0007669"/>
    <property type="project" value="InterPro"/>
</dbReference>
<dbReference type="OrthoDB" id="2411602at2759"/>
<dbReference type="SMART" id="SM00382">
    <property type="entry name" value="AAA"/>
    <property type="match status" value="1"/>
</dbReference>
<feature type="compositionally biased region" description="Acidic residues" evidence="10">
    <location>
        <begin position="288"/>
        <end position="299"/>
    </location>
</feature>
<dbReference type="Gene3D" id="1.10.8.60">
    <property type="match status" value="1"/>
</dbReference>
<comment type="similarity">
    <text evidence="7 8">Belongs to the peptidase S16 family.</text>
</comment>
<dbReference type="CDD" id="cd19500">
    <property type="entry name" value="RecA-like_Lon"/>
    <property type="match status" value="1"/>
</dbReference>
<proteinExistence type="inferred from homology"/>
<dbReference type="Gene3D" id="1.20.5.5270">
    <property type="match status" value="1"/>
</dbReference>
<dbReference type="EMBL" id="MU129080">
    <property type="protein sequence ID" value="KAF9507475.1"/>
    <property type="molecule type" value="Genomic_DNA"/>
</dbReference>
<dbReference type="NCBIfam" id="TIGR00763">
    <property type="entry name" value="lon"/>
    <property type="match status" value="1"/>
</dbReference>
<dbReference type="Gene3D" id="3.40.50.300">
    <property type="entry name" value="P-loop containing nucleotide triphosphate hydrolases"/>
    <property type="match status" value="1"/>
</dbReference>
<dbReference type="GO" id="GO:0004252">
    <property type="term" value="F:serine-type endopeptidase activity"/>
    <property type="evidence" value="ECO:0007669"/>
    <property type="project" value="UniProtKB-UniRule"/>
</dbReference>